<dbReference type="SUPFAM" id="SSF57850">
    <property type="entry name" value="RING/U-box"/>
    <property type="match status" value="1"/>
</dbReference>
<dbReference type="OrthoDB" id="6105938at2759"/>
<keyword evidence="3" id="KW-0862">Zinc</keyword>
<organism evidence="7 8">
    <name type="scientific">Candida parapsilosis</name>
    <name type="common">Yeast</name>
    <dbReference type="NCBI Taxonomy" id="5480"/>
    <lineage>
        <taxon>Eukaryota</taxon>
        <taxon>Fungi</taxon>
        <taxon>Dikarya</taxon>
        <taxon>Ascomycota</taxon>
        <taxon>Saccharomycotina</taxon>
        <taxon>Pichiomycetes</taxon>
        <taxon>Debaryomycetaceae</taxon>
        <taxon>Candida/Lodderomyces clade</taxon>
        <taxon>Candida</taxon>
    </lineage>
</organism>
<feature type="region of interest" description="Disordered" evidence="5">
    <location>
        <begin position="219"/>
        <end position="253"/>
    </location>
</feature>
<dbReference type="GO" id="GO:0008270">
    <property type="term" value="F:zinc ion binding"/>
    <property type="evidence" value="ECO:0007669"/>
    <property type="project" value="UniProtKB-KW"/>
</dbReference>
<dbReference type="GO" id="GO:0005634">
    <property type="term" value="C:nucleus"/>
    <property type="evidence" value="ECO:0007669"/>
    <property type="project" value="TreeGrafter"/>
</dbReference>
<keyword evidence="2 4" id="KW-0863">Zinc-finger</keyword>
<feature type="region of interest" description="Disordered" evidence="5">
    <location>
        <begin position="321"/>
        <end position="422"/>
    </location>
</feature>
<proteinExistence type="predicted"/>
<dbReference type="GO" id="GO:0043161">
    <property type="term" value="P:proteasome-mediated ubiquitin-dependent protein catabolic process"/>
    <property type="evidence" value="ECO:0007669"/>
    <property type="project" value="TreeGrafter"/>
</dbReference>
<dbReference type="InterPro" id="IPR017907">
    <property type="entry name" value="Znf_RING_CS"/>
</dbReference>
<feature type="domain" description="RING-type" evidence="6">
    <location>
        <begin position="31"/>
        <end position="69"/>
    </location>
</feature>
<evidence type="ECO:0000256" key="2">
    <source>
        <dbReference type="ARBA" id="ARBA00022771"/>
    </source>
</evidence>
<evidence type="ECO:0000256" key="5">
    <source>
        <dbReference type="SAM" id="MobiDB-lite"/>
    </source>
</evidence>
<feature type="compositionally biased region" description="Basic and acidic residues" evidence="5">
    <location>
        <begin position="333"/>
        <end position="349"/>
    </location>
</feature>
<gene>
    <name evidence="7" type="ORF">FOB60_002223</name>
</gene>
<dbReference type="AlphaFoldDB" id="A0A8X7TCX5"/>
<dbReference type="InterPro" id="IPR013083">
    <property type="entry name" value="Znf_RING/FYVE/PHD"/>
</dbReference>
<dbReference type="Pfam" id="PF13923">
    <property type="entry name" value="zf-C3HC4_2"/>
    <property type="match status" value="1"/>
</dbReference>
<dbReference type="Gene3D" id="3.30.40.10">
    <property type="entry name" value="Zinc/RING finger domain, C3HC4 (zinc finger)"/>
    <property type="match status" value="1"/>
</dbReference>
<evidence type="ECO:0000259" key="6">
    <source>
        <dbReference type="PROSITE" id="PS50089"/>
    </source>
</evidence>
<dbReference type="PANTHER" id="PTHR15898">
    <property type="entry name" value="BIFUNCTIONAL APOPTOSIS REGULATOR"/>
    <property type="match status" value="1"/>
</dbReference>
<evidence type="ECO:0000256" key="4">
    <source>
        <dbReference type="PROSITE-ProRule" id="PRU00175"/>
    </source>
</evidence>
<dbReference type="InterPro" id="IPR001841">
    <property type="entry name" value="Znf_RING"/>
</dbReference>
<feature type="compositionally biased region" description="Acidic residues" evidence="5">
    <location>
        <begin position="370"/>
        <end position="422"/>
    </location>
</feature>
<evidence type="ECO:0000313" key="8">
    <source>
        <dbReference type="Proteomes" id="UP000590412"/>
    </source>
</evidence>
<name>A0A8X7TCX5_CANPA</name>
<feature type="compositionally biased region" description="Acidic residues" evidence="5">
    <location>
        <begin position="350"/>
        <end position="361"/>
    </location>
</feature>
<dbReference type="PROSITE" id="PS50089">
    <property type="entry name" value="ZF_RING_2"/>
    <property type="match status" value="1"/>
</dbReference>
<evidence type="ECO:0000256" key="3">
    <source>
        <dbReference type="ARBA" id="ARBA00022833"/>
    </source>
</evidence>
<comment type="caution">
    <text evidence="7">The sequence shown here is derived from an EMBL/GenBank/DDBJ whole genome shotgun (WGS) entry which is preliminary data.</text>
</comment>
<feature type="region of interest" description="Disordered" evidence="5">
    <location>
        <begin position="274"/>
        <end position="297"/>
    </location>
</feature>
<feature type="region of interest" description="Disordered" evidence="5">
    <location>
        <begin position="171"/>
        <end position="205"/>
    </location>
</feature>
<evidence type="ECO:0000313" key="7">
    <source>
        <dbReference type="EMBL" id="KAF6057668.1"/>
    </source>
</evidence>
<dbReference type="EMBL" id="JABWAB010000003">
    <property type="protein sequence ID" value="KAF6057668.1"/>
    <property type="molecule type" value="Genomic_DNA"/>
</dbReference>
<feature type="compositionally biased region" description="Acidic residues" evidence="5">
    <location>
        <begin position="178"/>
        <end position="191"/>
    </location>
</feature>
<sequence>MGDHVSEIAWDKVDSALTSNLLSKITNSLECSICSEIMLAPMTTECGHSFCYECLHQWFQNKINCPTCRHEIQTKPALNMKLNDVSKSLAELIIDARLDPNVDSFRARKKDAMSKYESHAKKKRVFGELFCGYSLALIDDSDGVPRCGNCLWEAHGTVCLHCGSRFRNTDLIRGGGHDDDDDDDEDEEEFYQDVPPAEDHYDSDDSFVDSRTAEELLEEIHDNGPEDNNDDQPNATSSDEDDDDGAASFRNWLSGSQPRSHIIYVDDTDSEFEYNPRIYSDSDEDSPQQIHFGGGPGGHVIIDLDADEDGNDSELIDALADFQHGVSEDEANEDFRSLHEDHENDYYDRSDDDEGGEEDEDGHGSHSDPDPDEYYDDYDAEDHDIDQDDVDVDVDQNEYEDYDDNYNDNDDYDDGQETDGNW</sequence>
<accession>A0A8X7TCX5</accession>
<dbReference type="Proteomes" id="UP000590412">
    <property type="component" value="Unassembled WGS sequence"/>
</dbReference>
<dbReference type="GO" id="GO:0061630">
    <property type="term" value="F:ubiquitin protein ligase activity"/>
    <property type="evidence" value="ECO:0007669"/>
    <property type="project" value="TreeGrafter"/>
</dbReference>
<protein>
    <submittedName>
        <fullName evidence="7">Ring finger domain family protein</fullName>
    </submittedName>
</protein>
<dbReference type="PROSITE" id="PS00518">
    <property type="entry name" value="ZF_RING_1"/>
    <property type="match status" value="1"/>
</dbReference>
<evidence type="ECO:0000256" key="1">
    <source>
        <dbReference type="ARBA" id="ARBA00022723"/>
    </source>
</evidence>
<dbReference type="SMART" id="SM00184">
    <property type="entry name" value="RING"/>
    <property type="match status" value="1"/>
</dbReference>
<keyword evidence="1" id="KW-0479">Metal-binding</keyword>
<reference evidence="7" key="1">
    <citation type="submission" date="2020-03" db="EMBL/GenBank/DDBJ databases">
        <title>FDA dAtabase for Regulatory Grade micrObial Sequences (FDA-ARGOS): Supporting development and validation of Infectious Disease Dx tests.</title>
        <authorList>
            <person name="Campos J."/>
            <person name="Goldberg B."/>
            <person name="Tallon L."/>
            <person name="Sadzewicz L."/>
            <person name="Vavikolanu K."/>
            <person name="Mehta A."/>
            <person name="Aluvathingal J."/>
            <person name="Nadendla S."/>
            <person name="Nandy P."/>
            <person name="Geyer C."/>
            <person name="Yan Y."/>
            <person name="Sichtig H."/>
        </authorList>
    </citation>
    <scope>NUCLEOTIDE SEQUENCE [LARGE SCALE GENOMIC DNA]</scope>
    <source>
        <strain evidence="7">FDAARGOS_652</strain>
    </source>
</reference>
<dbReference type="PANTHER" id="PTHR15898:SF13">
    <property type="entry name" value="BIFUNCTIONAL APOPTOSIS REGULATOR"/>
    <property type="match status" value="1"/>
</dbReference>